<dbReference type="Gene3D" id="3.40.50.720">
    <property type="entry name" value="NAD(P)-binding Rossmann-like Domain"/>
    <property type="match status" value="1"/>
</dbReference>
<dbReference type="GO" id="GO:0016491">
    <property type="term" value="F:oxidoreductase activity"/>
    <property type="evidence" value="ECO:0007669"/>
    <property type="project" value="UniProtKB-KW"/>
</dbReference>
<dbReference type="PANTHER" id="PTHR44196:SF1">
    <property type="entry name" value="DEHYDROGENASE_REDUCTASE SDR FAMILY MEMBER 7B"/>
    <property type="match status" value="1"/>
</dbReference>
<dbReference type="Pfam" id="PF00106">
    <property type="entry name" value="adh_short"/>
    <property type="match status" value="1"/>
</dbReference>
<keyword evidence="2" id="KW-0560">Oxidoreductase</keyword>
<evidence type="ECO:0000256" key="1">
    <source>
        <dbReference type="ARBA" id="ARBA00006484"/>
    </source>
</evidence>
<protein>
    <submittedName>
        <fullName evidence="3">Short-chain dehydrogenase/reductase SDR</fullName>
    </submittedName>
</protein>
<dbReference type="STRING" id="709986.Deima_0434"/>
<evidence type="ECO:0000313" key="4">
    <source>
        <dbReference type="Proteomes" id="UP000008635"/>
    </source>
</evidence>
<sequence length="292" mass="31141" precursor="true">MIDRVVSPFARLLLSPPACRNLTALRAALGGQTVLITGASFGIGEATARLFAQAGAEVLVVARTGERLHELVADIERTGGRAFAYPLDLSCPDDIPLLVDRLVRRHPRIAVVVSNAGRSIRRPAVRALDRRDLERSVAVNFTGPAALLLGLLPHMIAAGGGQIINVSTVSVKPPAAPRWASYQGSKAGFDLWLRSVAAEVQLDGVRVSSVYMPLVRTRMSAAGGLYRHAPALTPLEAAQVLAGAVVRPRARVAPWWLSAQEAAAFLLPGVTDWALARLEARERLRGARRGAA</sequence>
<dbReference type="HOGENOM" id="CLU_010194_2_1_0"/>
<dbReference type="eggNOG" id="COG0300">
    <property type="taxonomic scope" value="Bacteria"/>
</dbReference>
<reference evidence="4" key="2">
    <citation type="submission" date="2011-01" db="EMBL/GenBank/DDBJ databases">
        <title>The complete genome of Deinococcus maricopensis DSM 21211.</title>
        <authorList>
            <consortium name="US DOE Joint Genome Institute (JGI-PGF)"/>
            <person name="Lucas S."/>
            <person name="Copeland A."/>
            <person name="Lapidus A."/>
            <person name="Goodwin L."/>
            <person name="Pitluck S."/>
            <person name="Kyrpides N."/>
            <person name="Mavromatis K."/>
            <person name="Pagani I."/>
            <person name="Ivanova N."/>
            <person name="Ovchinnikova G."/>
            <person name="Zeytun A."/>
            <person name="Detter J.C."/>
            <person name="Han C."/>
            <person name="Land M."/>
            <person name="Hauser L."/>
            <person name="Markowitz V."/>
            <person name="Cheng J.-F."/>
            <person name="Hugenholtz P."/>
            <person name="Woyke T."/>
            <person name="Wu D."/>
            <person name="Pukall R."/>
            <person name="Gehrich-Schroeter G."/>
            <person name="Brambilla E."/>
            <person name="Klenk H.-P."/>
            <person name="Eisen J.A."/>
        </authorList>
    </citation>
    <scope>NUCLEOTIDE SEQUENCE [LARGE SCALE GENOMIC DNA]</scope>
    <source>
        <strain evidence="4">DSM 21211 / LMG 22137 / NRRL B-23946 / LB-34</strain>
    </source>
</reference>
<dbReference type="PANTHER" id="PTHR44196">
    <property type="entry name" value="DEHYDROGENASE/REDUCTASE SDR FAMILY MEMBER 7B"/>
    <property type="match status" value="1"/>
</dbReference>
<dbReference type="SUPFAM" id="SSF51735">
    <property type="entry name" value="NAD(P)-binding Rossmann-fold domains"/>
    <property type="match status" value="1"/>
</dbReference>
<evidence type="ECO:0000313" key="3">
    <source>
        <dbReference type="EMBL" id="ADV66094.1"/>
    </source>
</evidence>
<dbReference type="EMBL" id="CP002454">
    <property type="protein sequence ID" value="ADV66094.1"/>
    <property type="molecule type" value="Genomic_DNA"/>
</dbReference>
<accession>E8U4V5</accession>
<keyword evidence="4" id="KW-1185">Reference proteome</keyword>
<organism evidence="3 4">
    <name type="scientific">Deinococcus maricopensis (strain DSM 21211 / LMG 22137 / NRRL B-23946 / LB-34)</name>
    <dbReference type="NCBI Taxonomy" id="709986"/>
    <lineage>
        <taxon>Bacteria</taxon>
        <taxon>Thermotogati</taxon>
        <taxon>Deinococcota</taxon>
        <taxon>Deinococci</taxon>
        <taxon>Deinococcales</taxon>
        <taxon>Deinococcaceae</taxon>
        <taxon>Deinococcus</taxon>
    </lineage>
</organism>
<dbReference type="GO" id="GO:0016020">
    <property type="term" value="C:membrane"/>
    <property type="evidence" value="ECO:0007669"/>
    <property type="project" value="TreeGrafter"/>
</dbReference>
<dbReference type="InterPro" id="IPR002347">
    <property type="entry name" value="SDR_fam"/>
</dbReference>
<proteinExistence type="inferred from homology"/>
<dbReference type="InterPro" id="IPR036291">
    <property type="entry name" value="NAD(P)-bd_dom_sf"/>
</dbReference>
<dbReference type="AlphaFoldDB" id="E8U4V5"/>
<gene>
    <name evidence="3" type="ordered locus">Deima_0434</name>
</gene>
<name>E8U4V5_DEIML</name>
<dbReference type="CDD" id="cd05233">
    <property type="entry name" value="SDR_c"/>
    <property type="match status" value="1"/>
</dbReference>
<reference evidence="3 4" key="1">
    <citation type="journal article" date="2011" name="Stand. Genomic Sci.">
        <title>Complete genome sequence of Deinococcus maricopensis type strain (LB-34).</title>
        <authorList>
            <person name="Pukall R."/>
            <person name="Zeytun A."/>
            <person name="Lucas S."/>
            <person name="Lapidus A."/>
            <person name="Hammon N."/>
            <person name="Deshpande S."/>
            <person name="Nolan M."/>
            <person name="Cheng J.F."/>
            <person name="Pitluck S."/>
            <person name="Liolios K."/>
            <person name="Pagani I."/>
            <person name="Mikhailova N."/>
            <person name="Ivanova N."/>
            <person name="Mavromatis K."/>
            <person name="Pati A."/>
            <person name="Tapia R."/>
            <person name="Han C."/>
            <person name="Goodwin L."/>
            <person name="Chen A."/>
            <person name="Palaniappan K."/>
            <person name="Land M."/>
            <person name="Hauser L."/>
            <person name="Chang Y.J."/>
            <person name="Jeffries C.D."/>
            <person name="Brambilla E.M."/>
            <person name="Rohde M."/>
            <person name="Goker M."/>
            <person name="Detter J.C."/>
            <person name="Woyke T."/>
            <person name="Bristow J."/>
            <person name="Eisen J.A."/>
            <person name="Markowitz V."/>
            <person name="Hugenholtz P."/>
            <person name="Kyrpides N.C."/>
            <person name="Klenk H.P."/>
        </authorList>
    </citation>
    <scope>NUCLEOTIDE SEQUENCE [LARGE SCALE GENOMIC DNA]</scope>
    <source>
        <strain evidence="4">DSM 21211 / LMG 22137 / NRRL B-23946 / LB-34</strain>
    </source>
</reference>
<comment type="similarity">
    <text evidence="1">Belongs to the short-chain dehydrogenases/reductases (SDR) family.</text>
</comment>
<dbReference type="KEGG" id="dmr:Deima_0434"/>
<dbReference type="PRINTS" id="PR00081">
    <property type="entry name" value="GDHRDH"/>
</dbReference>
<evidence type="ECO:0000256" key="2">
    <source>
        <dbReference type="ARBA" id="ARBA00023002"/>
    </source>
</evidence>
<dbReference type="Proteomes" id="UP000008635">
    <property type="component" value="Chromosome"/>
</dbReference>